<dbReference type="GO" id="GO:0005886">
    <property type="term" value="C:plasma membrane"/>
    <property type="evidence" value="ECO:0007669"/>
    <property type="project" value="UniProtKB-SubCell"/>
</dbReference>
<dbReference type="OrthoDB" id="9813193at2"/>
<keyword evidence="3" id="KW-1003">Cell membrane</keyword>
<accession>A0A1G9VKH6</accession>
<dbReference type="InterPro" id="IPR032808">
    <property type="entry name" value="DoxX"/>
</dbReference>
<sequence length="135" mass="14380">MALLASLGKYRNTGLLITRIGLGIMFMLHGYPKLLGGPEKWEAIGGAMKYAGIDFLPVVWGLLAAATETFGGFLILLGLAFRPVCLLLTFTMAIAATMHLNNNEDIMAASQAIEMGFVFLGLAFVGPGTISVDKK</sequence>
<evidence type="ECO:0000313" key="8">
    <source>
        <dbReference type="EMBL" id="SDM72541.1"/>
    </source>
</evidence>
<gene>
    <name evidence="8" type="ORF">SAMN05421813_12124</name>
</gene>
<proteinExistence type="inferred from homology"/>
<dbReference type="InterPro" id="IPR051907">
    <property type="entry name" value="DoxX-like_oxidoreductase"/>
</dbReference>
<keyword evidence="9" id="KW-1185">Reference proteome</keyword>
<evidence type="ECO:0000256" key="3">
    <source>
        <dbReference type="ARBA" id="ARBA00022475"/>
    </source>
</evidence>
<dbReference type="EMBL" id="FNHH01000021">
    <property type="protein sequence ID" value="SDM72541.1"/>
    <property type="molecule type" value="Genomic_DNA"/>
</dbReference>
<evidence type="ECO:0000256" key="6">
    <source>
        <dbReference type="ARBA" id="ARBA00023136"/>
    </source>
</evidence>
<evidence type="ECO:0000256" key="7">
    <source>
        <dbReference type="SAM" id="Phobius"/>
    </source>
</evidence>
<evidence type="ECO:0000256" key="2">
    <source>
        <dbReference type="ARBA" id="ARBA00006679"/>
    </source>
</evidence>
<dbReference type="Pfam" id="PF07681">
    <property type="entry name" value="DoxX"/>
    <property type="match status" value="1"/>
</dbReference>
<keyword evidence="4 7" id="KW-0812">Transmembrane</keyword>
<name>A0A1G9VKH6_9SPHI</name>
<organism evidence="8 9">
    <name type="scientific">Daejeonella rubra</name>
    <dbReference type="NCBI Taxonomy" id="990371"/>
    <lineage>
        <taxon>Bacteria</taxon>
        <taxon>Pseudomonadati</taxon>
        <taxon>Bacteroidota</taxon>
        <taxon>Sphingobacteriia</taxon>
        <taxon>Sphingobacteriales</taxon>
        <taxon>Sphingobacteriaceae</taxon>
        <taxon>Daejeonella</taxon>
    </lineage>
</organism>
<feature type="transmembrane region" description="Helical" evidence="7">
    <location>
        <begin position="106"/>
        <end position="125"/>
    </location>
</feature>
<evidence type="ECO:0000256" key="1">
    <source>
        <dbReference type="ARBA" id="ARBA00004651"/>
    </source>
</evidence>
<dbReference type="Proteomes" id="UP000199226">
    <property type="component" value="Unassembled WGS sequence"/>
</dbReference>
<dbReference type="PANTHER" id="PTHR33452:SF4">
    <property type="entry name" value="BLL4328 PROTEIN"/>
    <property type="match status" value="1"/>
</dbReference>
<feature type="transmembrane region" description="Helical" evidence="7">
    <location>
        <begin position="84"/>
        <end position="100"/>
    </location>
</feature>
<dbReference type="PANTHER" id="PTHR33452">
    <property type="entry name" value="OXIDOREDUCTASE CATD-RELATED"/>
    <property type="match status" value="1"/>
</dbReference>
<reference evidence="9" key="1">
    <citation type="submission" date="2016-10" db="EMBL/GenBank/DDBJ databases">
        <authorList>
            <person name="Varghese N."/>
            <person name="Submissions S."/>
        </authorList>
    </citation>
    <scope>NUCLEOTIDE SEQUENCE [LARGE SCALE GENOMIC DNA]</scope>
    <source>
        <strain evidence="9">DSM 24536</strain>
    </source>
</reference>
<dbReference type="AlphaFoldDB" id="A0A1G9VKH6"/>
<keyword evidence="5 7" id="KW-1133">Transmembrane helix</keyword>
<evidence type="ECO:0000313" key="9">
    <source>
        <dbReference type="Proteomes" id="UP000199226"/>
    </source>
</evidence>
<comment type="similarity">
    <text evidence="2">Belongs to the DoxX family.</text>
</comment>
<comment type="subcellular location">
    <subcellularLocation>
        <location evidence="1">Cell membrane</location>
        <topology evidence="1">Multi-pass membrane protein</topology>
    </subcellularLocation>
</comment>
<protein>
    <submittedName>
        <fullName evidence="8">Putative oxidoreductase</fullName>
    </submittedName>
</protein>
<evidence type="ECO:0000256" key="4">
    <source>
        <dbReference type="ARBA" id="ARBA00022692"/>
    </source>
</evidence>
<keyword evidence="6 7" id="KW-0472">Membrane</keyword>
<dbReference type="STRING" id="990371.SAMN05421813_12124"/>
<feature type="transmembrane region" description="Helical" evidence="7">
    <location>
        <begin position="12"/>
        <end position="31"/>
    </location>
</feature>
<dbReference type="RefSeq" id="WP_090705684.1">
    <property type="nucleotide sequence ID" value="NZ_FNHH01000021.1"/>
</dbReference>
<evidence type="ECO:0000256" key="5">
    <source>
        <dbReference type="ARBA" id="ARBA00022989"/>
    </source>
</evidence>